<dbReference type="KEGG" id="xfa:XF_0120"/>
<dbReference type="EMBL" id="AE003849">
    <property type="protein sequence ID" value="AAF82933.1"/>
    <property type="molecule type" value="Genomic_DNA"/>
</dbReference>
<name>Q9PH26_XYLFA</name>
<accession>Q9PH26</accession>
<sequence>MCVILFKKMSCGKTQSGMSWALLQDTHHCNVACVIRRTVIHPQQPLIVIQS</sequence>
<dbReference type="Proteomes" id="UP000000812">
    <property type="component" value="Chromosome"/>
</dbReference>
<organism evidence="1 2">
    <name type="scientific">Xylella fastidiosa (strain 9a5c)</name>
    <dbReference type="NCBI Taxonomy" id="160492"/>
    <lineage>
        <taxon>Bacteria</taxon>
        <taxon>Pseudomonadati</taxon>
        <taxon>Pseudomonadota</taxon>
        <taxon>Gammaproteobacteria</taxon>
        <taxon>Lysobacterales</taxon>
        <taxon>Lysobacteraceae</taxon>
        <taxon>Xylella</taxon>
    </lineage>
</organism>
<dbReference type="HOGENOM" id="CLU_3105501_0_0_6"/>
<reference evidence="1 2" key="1">
    <citation type="journal article" date="2000" name="Nature">
        <title>The genome sequence of the plant pathogen Xylella fastidiosa.</title>
        <authorList>
            <person name="Simpson A.J."/>
            <person name="Reinach F.C."/>
            <person name="Arruda P."/>
            <person name="Abreu F.A."/>
            <person name="Acencio M."/>
            <person name="Alvarenga R."/>
            <person name="Alves L.M."/>
            <person name="Araya J.E."/>
            <person name="Baia G.S."/>
            <person name="Baptista C.S."/>
            <person name="Barros M.H."/>
            <person name="Bonaccorsi E.D."/>
            <person name="Bordin S."/>
            <person name="Bove J.M."/>
            <person name="Briones M.R."/>
            <person name="Bueno M.R."/>
            <person name="Camargo A.A."/>
            <person name="Camargo L.E."/>
            <person name="Carraro D.M."/>
            <person name="Carrer H."/>
            <person name="Colauto N.B."/>
            <person name="Colombo C."/>
            <person name="Costa F.F."/>
            <person name="Costa M.C."/>
            <person name="Costa-Neto C.M."/>
            <person name="Coutinho L.L."/>
            <person name="Cristofani M."/>
            <person name="Dias-Neto E."/>
            <person name="Docena C."/>
            <person name="El-Dorry H."/>
            <person name="Facincani A.P."/>
            <person name="Ferreira A.J."/>
            <person name="Ferreira V.C."/>
            <person name="Ferro J.A."/>
            <person name="Fraga J.S."/>
            <person name="Franca S.C."/>
            <person name="Franco M.C."/>
            <person name="Frohme M."/>
            <person name="Furlan L.R."/>
            <person name="Garnier M."/>
            <person name="Goldman G.H."/>
            <person name="Goldman M.H."/>
            <person name="Gomes S.L."/>
            <person name="Gruber A."/>
            <person name="Ho P.L."/>
            <person name="Hoheisel J.D."/>
            <person name="Junqueira M.L."/>
            <person name="Kemper E.L."/>
            <person name="Kitajima J.P."/>
            <person name="Krieger J.E."/>
            <person name="Kuramae E.E."/>
            <person name="Laigret F."/>
            <person name="Lambais M.R."/>
            <person name="Leite L.C."/>
            <person name="Lemos E.G."/>
            <person name="Lemos M.V."/>
            <person name="Lopes S.A."/>
            <person name="Lopes C.R."/>
            <person name="Machado J.A."/>
            <person name="Machado M.A."/>
            <person name="Madeira A.M."/>
            <person name="Madeira H.M."/>
            <person name="Marino C.L."/>
            <person name="Marques M.V."/>
            <person name="Martins E.A."/>
            <person name="Martins E.M."/>
            <person name="Matsukuma A.Y."/>
            <person name="Menck C.F."/>
            <person name="Miracca E.C."/>
            <person name="Miyaki C.Y."/>
            <person name="Monteriro-Vitorello C.B."/>
            <person name="Moon D.H."/>
            <person name="Nagai M.A."/>
            <person name="Nascimento A.L."/>
            <person name="Netto L.E."/>
            <person name="Nhani A.Jr."/>
            <person name="Nobrega F.G."/>
            <person name="Nunes L.R."/>
            <person name="Oliveira M.A."/>
            <person name="de Oliveira M.C."/>
            <person name="de Oliveira R.C."/>
            <person name="Palmieri D.A."/>
            <person name="Paris A."/>
            <person name="Peixoto B.R."/>
            <person name="Pereira G.A."/>
            <person name="Pereira H.A.Jr."/>
            <person name="Pesquero J.B."/>
            <person name="Quaggio R.B."/>
            <person name="Roberto P.G."/>
            <person name="Rodrigues V."/>
            <person name="de M Rosa A.J."/>
            <person name="de Rosa V.E.Jr."/>
            <person name="de Sa R.G."/>
            <person name="Santelli R.V."/>
            <person name="Sawasaki H.E."/>
            <person name="da Silva A.C."/>
            <person name="da Silva A.M."/>
            <person name="da Silva F.R."/>
            <person name="da Silva W.A.Jr."/>
            <person name="da Silveira J.F."/>
            <person name="Silvestri M.L."/>
            <person name="Siqueira W.J."/>
            <person name="de Souza A.A."/>
            <person name="de Souza A.P."/>
            <person name="Terenzi M.F."/>
            <person name="Truffi D."/>
            <person name="Tsai S.M."/>
            <person name="Tsuhako M.H."/>
            <person name="Vallada H."/>
            <person name="Van Sluys M.A."/>
            <person name="Verjovski-Almeida S."/>
            <person name="Vettore A.L."/>
            <person name="Zago M.A."/>
            <person name="Zatz M."/>
            <person name="Meidanis J."/>
            <person name="Setubal J.C."/>
        </authorList>
    </citation>
    <scope>NUCLEOTIDE SEQUENCE [LARGE SCALE GENOMIC DNA]</scope>
    <source>
        <strain evidence="1 2">9a5c</strain>
    </source>
</reference>
<gene>
    <name evidence="1" type="ordered locus">XF_0120</name>
</gene>
<protein>
    <submittedName>
        <fullName evidence="1">Uncharacterized protein</fullName>
    </submittedName>
</protein>
<evidence type="ECO:0000313" key="2">
    <source>
        <dbReference type="Proteomes" id="UP000000812"/>
    </source>
</evidence>
<evidence type="ECO:0000313" key="1">
    <source>
        <dbReference type="EMBL" id="AAF82933.1"/>
    </source>
</evidence>
<dbReference type="AlphaFoldDB" id="Q9PH26"/>
<proteinExistence type="predicted"/>
<dbReference type="PIR" id="F82846">
    <property type="entry name" value="F82846"/>
</dbReference>